<organism evidence="2 3">
    <name type="scientific">Dryococelus australis</name>
    <dbReference type="NCBI Taxonomy" id="614101"/>
    <lineage>
        <taxon>Eukaryota</taxon>
        <taxon>Metazoa</taxon>
        <taxon>Ecdysozoa</taxon>
        <taxon>Arthropoda</taxon>
        <taxon>Hexapoda</taxon>
        <taxon>Insecta</taxon>
        <taxon>Pterygota</taxon>
        <taxon>Neoptera</taxon>
        <taxon>Polyneoptera</taxon>
        <taxon>Phasmatodea</taxon>
        <taxon>Verophasmatodea</taxon>
        <taxon>Anareolatae</taxon>
        <taxon>Phasmatidae</taxon>
        <taxon>Eurycanthinae</taxon>
        <taxon>Dryococelus</taxon>
    </lineage>
</organism>
<keyword evidence="3" id="KW-1185">Reference proteome</keyword>
<accession>A0ABQ9IAV9</accession>
<evidence type="ECO:0000256" key="1">
    <source>
        <dbReference type="SAM" id="MobiDB-lite"/>
    </source>
</evidence>
<protein>
    <submittedName>
        <fullName evidence="2">Uncharacterized protein</fullName>
    </submittedName>
</protein>
<dbReference type="EMBL" id="JARBHB010000002">
    <property type="protein sequence ID" value="KAJ8893758.1"/>
    <property type="molecule type" value="Genomic_DNA"/>
</dbReference>
<dbReference type="Proteomes" id="UP001159363">
    <property type="component" value="Chromosome 2"/>
</dbReference>
<evidence type="ECO:0000313" key="3">
    <source>
        <dbReference type="Proteomes" id="UP001159363"/>
    </source>
</evidence>
<feature type="compositionally biased region" description="Basic and acidic residues" evidence="1">
    <location>
        <begin position="78"/>
        <end position="96"/>
    </location>
</feature>
<feature type="compositionally biased region" description="Gly residues" evidence="1">
    <location>
        <begin position="293"/>
        <end position="302"/>
    </location>
</feature>
<comment type="caution">
    <text evidence="2">The sequence shown here is derived from an EMBL/GenBank/DDBJ whole genome shotgun (WGS) entry which is preliminary data.</text>
</comment>
<name>A0ABQ9IAV9_9NEOP</name>
<feature type="compositionally biased region" description="Polar residues" evidence="1">
    <location>
        <begin position="282"/>
        <end position="292"/>
    </location>
</feature>
<feature type="compositionally biased region" description="Basic residues" evidence="1">
    <location>
        <begin position="257"/>
        <end position="267"/>
    </location>
</feature>
<feature type="region of interest" description="Disordered" evidence="1">
    <location>
        <begin position="232"/>
        <end position="302"/>
    </location>
</feature>
<feature type="compositionally biased region" description="Basic and acidic residues" evidence="1">
    <location>
        <begin position="268"/>
        <end position="281"/>
    </location>
</feature>
<sequence>MDISCAGQEAGGSERGGWECLAEAVIQLAENAIWAGGERIVAQGTSCLGQRHILDYGVGSLEEKWGAHPKMRSGLGELEERRSARSGDTGEPREYPPTRGIIRPVSHLRKCGSHPTGDGTRFALVGGEQSNLSANATPGALASTNAETQPCMAKTLFGGTWNYAPATDATRHPITTLGQRARRVVFVANRGGRTSELQTPLTGMCAHASLRTSLGFLPRFREPMSVIEASMKQRRNEGAGETGDPQENPPDNLGGRRAGRPLSHHGPRRESRDTEVLERRTTSANHYDNTISRGGGAPVQCR</sequence>
<gene>
    <name evidence="2" type="ORF">PR048_006358</name>
</gene>
<feature type="region of interest" description="Disordered" evidence="1">
    <location>
        <begin position="72"/>
        <end position="100"/>
    </location>
</feature>
<proteinExistence type="predicted"/>
<reference evidence="2 3" key="1">
    <citation type="submission" date="2023-02" db="EMBL/GenBank/DDBJ databases">
        <title>LHISI_Scaffold_Assembly.</title>
        <authorList>
            <person name="Stuart O.P."/>
            <person name="Cleave R."/>
            <person name="Magrath M.J.L."/>
            <person name="Mikheyev A.S."/>
        </authorList>
    </citation>
    <scope>NUCLEOTIDE SEQUENCE [LARGE SCALE GENOMIC DNA]</scope>
    <source>
        <strain evidence="2">Daus_M_001</strain>
        <tissue evidence="2">Leg muscle</tissue>
    </source>
</reference>
<evidence type="ECO:0000313" key="2">
    <source>
        <dbReference type="EMBL" id="KAJ8893758.1"/>
    </source>
</evidence>